<name>A0ABW8B7W3_9ACTN</name>
<organism evidence="3 4">
    <name type="scientific">Streptomyces salinarius</name>
    <dbReference type="NCBI Taxonomy" id="2762598"/>
    <lineage>
        <taxon>Bacteria</taxon>
        <taxon>Bacillati</taxon>
        <taxon>Actinomycetota</taxon>
        <taxon>Actinomycetes</taxon>
        <taxon>Kitasatosporales</taxon>
        <taxon>Streptomycetaceae</taxon>
        <taxon>Streptomyces</taxon>
    </lineage>
</organism>
<feature type="transmembrane region" description="Helical" evidence="2">
    <location>
        <begin position="93"/>
        <end position="114"/>
    </location>
</feature>
<feature type="compositionally biased region" description="Basic and acidic residues" evidence="1">
    <location>
        <begin position="643"/>
        <end position="661"/>
    </location>
</feature>
<feature type="transmembrane region" description="Helical" evidence="2">
    <location>
        <begin position="51"/>
        <end position="73"/>
    </location>
</feature>
<feature type="compositionally biased region" description="Gly residues" evidence="1">
    <location>
        <begin position="591"/>
        <end position="600"/>
    </location>
</feature>
<feature type="transmembrane region" description="Helical" evidence="2">
    <location>
        <begin position="126"/>
        <end position="147"/>
    </location>
</feature>
<feature type="transmembrane region" description="Helical" evidence="2">
    <location>
        <begin position="252"/>
        <end position="275"/>
    </location>
</feature>
<gene>
    <name evidence="3" type="ORF">AB4829_10615</name>
</gene>
<feature type="compositionally biased region" description="Gly residues" evidence="1">
    <location>
        <begin position="476"/>
        <end position="486"/>
    </location>
</feature>
<reference evidence="3 4" key="1">
    <citation type="submission" date="2024-07" db="EMBL/GenBank/DDBJ databases">
        <title>Whole genome sequencing of Prodigiosin pigment-producing Streptomyces salinarius isolated from rhizosphere soil of Arachis hypogaea.</title>
        <authorList>
            <person name="Vidhya A."/>
            <person name="Ramya S."/>
        </authorList>
    </citation>
    <scope>NUCLEOTIDE SEQUENCE [LARGE SCALE GENOMIC DNA]</scope>
    <source>
        <strain evidence="3 4">VRMG2420</strain>
    </source>
</reference>
<feature type="transmembrane region" description="Helical" evidence="2">
    <location>
        <begin position="214"/>
        <end position="231"/>
    </location>
</feature>
<feature type="region of interest" description="Disordered" evidence="1">
    <location>
        <begin position="476"/>
        <end position="737"/>
    </location>
</feature>
<dbReference type="InterPro" id="IPR047724">
    <property type="entry name" value="Streptophobe"/>
</dbReference>
<dbReference type="RefSeq" id="WP_399592001.1">
    <property type="nucleotide sequence ID" value="NZ_JBITPR010000032.1"/>
</dbReference>
<dbReference type="NCBIfam" id="NF038391">
    <property type="entry name" value="streptophobe"/>
    <property type="match status" value="1"/>
</dbReference>
<evidence type="ECO:0000256" key="1">
    <source>
        <dbReference type="SAM" id="MobiDB-lite"/>
    </source>
</evidence>
<keyword evidence="2" id="KW-1133">Transmembrane helix</keyword>
<feature type="compositionally biased region" description="Basic and acidic residues" evidence="1">
    <location>
        <begin position="667"/>
        <end position="680"/>
    </location>
</feature>
<keyword evidence="2" id="KW-0472">Membrane</keyword>
<evidence type="ECO:0000256" key="2">
    <source>
        <dbReference type="SAM" id="Phobius"/>
    </source>
</evidence>
<protein>
    <submittedName>
        <fullName evidence="3">Streptophobe family protein</fullName>
    </submittedName>
</protein>
<accession>A0ABW8B7W3</accession>
<feature type="compositionally biased region" description="Basic and acidic residues" evidence="1">
    <location>
        <begin position="618"/>
        <end position="632"/>
    </location>
</feature>
<proteinExistence type="predicted"/>
<dbReference type="Proteomes" id="UP001614264">
    <property type="component" value="Unassembled WGS sequence"/>
</dbReference>
<feature type="transmembrane region" description="Helical" evidence="2">
    <location>
        <begin position="430"/>
        <end position="452"/>
    </location>
</feature>
<feature type="transmembrane region" description="Helical" evidence="2">
    <location>
        <begin position="347"/>
        <end position="367"/>
    </location>
</feature>
<comment type="caution">
    <text evidence="3">The sequence shown here is derived from an EMBL/GenBank/DDBJ whole genome shotgun (WGS) entry which is preliminary data.</text>
</comment>
<keyword evidence="2" id="KW-0812">Transmembrane</keyword>
<keyword evidence="4" id="KW-1185">Reference proteome</keyword>
<feature type="compositionally biased region" description="Pro residues" evidence="1">
    <location>
        <begin position="717"/>
        <end position="731"/>
    </location>
</feature>
<sequence length="737" mass="73282">MSASRSVGTEGYGTRVPWGDVLLSAVASVSWALIGMAGTAVLGLRLLEADAAGSLGPMTAAVVALGAGGSVTPDGDVSAFGLKGAEAHTAIEITPLGVSLVGALFLSFFFLRSLRAAGVVVSPAELLARVGAVVALFVAMTGGLAWAGHDVVTIDGASLGLDDLPGGDGGGGGLEIPGLGDVGGDIGGLLPDRIGDLVDARAAVGFTVDTAPTLLGGLVWSAGVLLIALLASRRTPLPRGCEAVHRVVRPAVSALVTVALTAVAAGLAAAGWAAIGDDRPRRIVGAALLGAPNGVWLGLPVGLFVPWDGRATGALVGVLPAPLDDLLGSGTGEPVTLERLAEPAGRVWLLGVAAALTMLLAGVLTAARTPVGPGEARSLAFTGRCALRLGVAGALTLPLLSWLTEVSVDASLSVLGIDAFGAGIDLRGHLGAALLLGAVWGAGAGAVGALLARASGAVGTRASGLALSAGVVTEGRGAGAGGGGVTSVGSPSEPYRPGPGAGTHPYVWSREVAGPGSGTAPSGWAPEDARPPDATRLPGPGHTQPGTPPPDGGTGWGQGRDRGAWQGHGQEPWATRRQEQALGQEDPARPGGNGVGGRGSGPRPYGDEAGRGADGTGGEDHWAAREADRTGGEEDYGAGREAAAADRWDHWAGQERGAADRQEDDGADRWADEGADRQAEDDVYGAPTVAGPLAPPPGTPRRPPRPGERPPSRPWGERPPPPPPPPPAPPRRPGDGQ</sequence>
<evidence type="ECO:0000313" key="4">
    <source>
        <dbReference type="Proteomes" id="UP001614264"/>
    </source>
</evidence>
<feature type="transmembrane region" description="Helical" evidence="2">
    <location>
        <begin position="21"/>
        <end position="44"/>
    </location>
</feature>
<dbReference type="EMBL" id="JBITPR010000032">
    <property type="protein sequence ID" value="MFI7871055.1"/>
    <property type="molecule type" value="Genomic_DNA"/>
</dbReference>
<evidence type="ECO:0000313" key="3">
    <source>
        <dbReference type="EMBL" id="MFI7871055.1"/>
    </source>
</evidence>